<dbReference type="Proteomes" id="UP001239111">
    <property type="component" value="Chromosome 2"/>
</dbReference>
<dbReference type="EMBL" id="CM056742">
    <property type="protein sequence ID" value="KAJ8677770.1"/>
    <property type="molecule type" value="Genomic_DNA"/>
</dbReference>
<evidence type="ECO:0000313" key="1">
    <source>
        <dbReference type="EMBL" id="KAJ8677770.1"/>
    </source>
</evidence>
<evidence type="ECO:0000313" key="2">
    <source>
        <dbReference type="Proteomes" id="UP001239111"/>
    </source>
</evidence>
<keyword evidence="2" id="KW-1185">Reference proteome</keyword>
<proteinExistence type="predicted"/>
<organism evidence="1 2">
    <name type="scientific">Eretmocerus hayati</name>
    <dbReference type="NCBI Taxonomy" id="131215"/>
    <lineage>
        <taxon>Eukaryota</taxon>
        <taxon>Metazoa</taxon>
        <taxon>Ecdysozoa</taxon>
        <taxon>Arthropoda</taxon>
        <taxon>Hexapoda</taxon>
        <taxon>Insecta</taxon>
        <taxon>Pterygota</taxon>
        <taxon>Neoptera</taxon>
        <taxon>Endopterygota</taxon>
        <taxon>Hymenoptera</taxon>
        <taxon>Apocrita</taxon>
        <taxon>Proctotrupomorpha</taxon>
        <taxon>Chalcidoidea</taxon>
        <taxon>Aphelinidae</taxon>
        <taxon>Aphelininae</taxon>
        <taxon>Eretmocerus</taxon>
    </lineage>
</organism>
<reference evidence="1" key="1">
    <citation type="submission" date="2023-04" db="EMBL/GenBank/DDBJ databases">
        <title>A chromosome-level genome assembly of the parasitoid wasp Eretmocerus hayati.</title>
        <authorList>
            <person name="Zhong Y."/>
            <person name="Liu S."/>
            <person name="Liu Y."/>
        </authorList>
    </citation>
    <scope>NUCLEOTIDE SEQUENCE</scope>
    <source>
        <strain evidence="1">ZJU_SS_LIU_2023</strain>
    </source>
</reference>
<name>A0ACC2P2G9_9HYME</name>
<protein>
    <submittedName>
        <fullName evidence="1">Uncharacterized protein</fullName>
    </submittedName>
</protein>
<gene>
    <name evidence="1" type="ORF">QAD02_013557</name>
</gene>
<comment type="caution">
    <text evidence="1">The sequence shown here is derived from an EMBL/GenBank/DDBJ whole genome shotgun (WGS) entry which is preliminary data.</text>
</comment>
<accession>A0ACC2P2G9</accession>
<sequence>MSRGRPRKVQIEEVVEALKKYPIFNETGDLRLKSDTVWLEVLQSLETEITLSHLYLIVSQDRNDVLKKLLIHNNLKVPLKPKRAKKKRPKIAYDREWDEEEYCDELDSDSQDEDSNALNFMLDVKNGHKFQNLIHRISVMPFIITYWHPDQVTLWNKFSQTESVLSLIVLNDVVPKMAGLDKSKNITLFALTAKIETSTISFTQMISDSSDPMDLEFFLTSWLQNGAPPPAQITIGYAYNLLDATSLAFNFCSFDEYNLRCYKYLSSTNRELPSTRLQLDIMTVIKTISQWPSFKEMSKSVQDFYACSIMYLSTVRYISVFEEIAITVLTLCQSPYMSEDAEKKKEILWIHIQSDKIKDMLKEYDNYTTRPRSTKCFSYYDPICNQIILRPDHELHDYIDNLKNEAFNLCDFGYETDRPVNDFYCPIILESLMQLLAGFPCWTQIIPKKVECTSLVSSNVMSHSVMFPSWRTFKTLEEYLGFHIEKVTAMNQVQLKVMTQDEKYESFSQKNIVASGEIALKAGVSDTTPTTVAESEKQCTMVEAEPSSDLDLESLKITVMATTHLMSDFDSYLNMFLALSTTGQETKICQTLLECCKSMKRYKTNFGILVEKLCYGSSPVAEAFGAMFEDIYKSLENFEENQLKNIAKLYAYLLSSDSISWEIFSAVKVNEEALTDVEEKFLKRFLLNLSELMDDRKMKEKFLNVFSSCEGLFPSTNERDSLYARNFYKSIGLVKLAYLCRHVEKQEKYTSISEKTLLPMKRKKCESVKKQVRNDTRPASNTSCVSMVESEL</sequence>